<dbReference type="SMART" id="SM01043">
    <property type="entry name" value="BTAD"/>
    <property type="match status" value="1"/>
</dbReference>
<protein>
    <submittedName>
        <fullName evidence="4">BTAD domain-containing putative transcriptional regulator</fullName>
    </submittedName>
</protein>
<dbReference type="InterPro" id="IPR005158">
    <property type="entry name" value="BTAD"/>
</dbReference>
<organism evidence="4 5">
    <name type="scientific">Sphaerisporangium dianthi</name>
    <dbReference type="NCBI Taxonomy" id="1436120"/>
    <lineage>
        <taxon>Bacteria</taxon>
        <taxon>Bacillati</taxon>
        <taxon>Actinomycetota</taxon>
        <taxon>Actinomycetes</taxon>
        <taxon>Streptosporangiales</taxon>
        <taxon>Streptosporangiaceae</taxon>
        <taxon>Sphaerisporangium</taxon>
    </lineage>
</organism>
<keyword evidence="5" id="KW-1185">Reference proteome</keyword>
<dbReference type="Proteomes" id="UP001596004">
    <property type="component" value="Unassembled WGS sequence"/>
</dbReference>
<dbReference type="InterPro" id="IPR016032">
    <property type="entry name" value="Sig_transdc_resp-reg_C-effctor"/>
</dbReference>
<comment type="caution">
    <text evidence="4">The sequence shown here is derived from an EMBL/GenBank/DDBJ whole genome shotgun (WGS) entry which is preliminary data.</text>
</comment>
<dbReference type="Gene3D" id="1.25.40.10">
    <property type="entry name" value="Tetratricopeptide repeat domain"/>
    <property type="match status" value="1"/>
</dbReference>
<dbReference type="Gene3D" id="1.10.10.10">
    <property type="entry name" value="Winged helix-like DNA-binding domain superfamily/Winged helix DNA-binding domain"/>
    <property type="match status" value="1"/>
</dbReference>
<evidence type="ECO:0000313" key="4">
    <source>
        <dbReference type="EMBL" id="MFC4535659.1"/>
    </source>
</evidence>
<feature type="domain" description="Bacterial transcriptional activator" evidence="3">
    <location>
        <begin position="73"/>
        <end position="218"/>
    </location>
</feature>
<dbReference type="EMBL" id="JBHSFP010000034">
    <property type="protein sequence ID" value="MFC4535659.1"/>
    <property type="molecule type" value="Genomic_DNA"/>
</dbReference>
<dbReference type="Pfam" id="PF03704">
    <property type="entry name" value="BTAD"/>
    <property type="match status" value="1"/>
</dbReference>
<dbReference type="InterPro" id="IPR036388">
    <property type="entry name" value="WH-like_DNA-bd_sf"/>
</dbReference>
<evidence type="ECO:0000259" key="3">
    <source>
        <dbReference type="SMART" id="SM01043"/>
    </source>
</evidence>
<dbReference type="RefSeq" id="WP_380848650.1">
    <property type="nucleotide sequence ID" value="NZ_JBHSFP010000034.1"/>
</dbReference>
<sequence length="252" mass="27299">MLLNPDGTVSRGTLTAELWGDSPPRSAAANLRNYVSGVRTWLADRCHGPAGSTLTSTGNGWALNTAGPGPVTVDVREFEADRANGRSLVQQGDLVAAESYLRRAALSCRGLPLQDVAQGALLGARAAVLTAQWFSAVEEYADLLIRLGDYERARTVLHEFLSVHPTRERAWGQLMLACYHDGDVAAVVRAYRTGREALVEELGVEPGREFTALYQAILRREAVPDGTAPVFVSAPWGRSTRTGPLGRYTTHR</sequence>
<evidence type="ECO:0000313" key="5">
    <source>
        <dbReference type="Proteomes" id="UP001596004"/>
    </source>
</evidence>
<dbReference type="SUPFAM" id="SSF46894">
    <property type="entry name" value="C-terminal effector domain of the bipartite response regulators"/>
    <property type="match status" value="1"/>
</dbReference>
<name>A0ABV9CQT1_9ACTN</name>
<dbReference type="CDD" id="cd15831">
    <property type="entry name" value="BTAD"/>
    <property type="match status" value="1"/>
</dbReference>
<dbReference type="InterPro" id="IPR011990">
    <property type="entry name" value="TPR-like_helical_dom_sf"/>
</dbReference>
<accession>A0ABV9CQT1</accession>
<proteinExistence type="predicted"/>
<keyword evidence="2" id="KW-0804">Transcription</keyword>
<reference evidence="5" key="1">
    <citation type="journal article" date="2019" name="Int. J. Syst. Evol. Microbiol.">
        <title>The Global Catalogue of Microorganisms (GCM) 10K type strain sequencing project: providing services to taxonomists for standard genome sequencing and annotation.</title>
        <authorList>
            <consortium name="The Broad Institute Genomics Platform"/>
            <consortium name="The Broad Institute Genome Sequencing Center for Infectious Disease"/>
            <person name="Wu L."/>
            <person name="Ma J."/>
        </authorList>
    </citation>
    <scope>NUCLEOTIDE SEQUENCE [LARGE SCALE GENOMIC DNA]</scope>
    <source>
        <strain evidence="5">CGMCC 4.7132</strain>
    </source>
</reference>
<dbReference type="PANTHER" id="PTHR35807:SF1">
    <property type="entry name" value="TRANSCRIPTIONAL REGULATOR REDD"/>
    <property type="match status" value="1"/>
</dbReference>
<dbReference type="PANTHER" id="PTHR35807">
    <property type="entry name" value="TRANSCRIPTIONAL REGULATOR REDD-RELATED"/>
    <property type="match status" value="1"/>
</dbReference>
<gene>
    <name evidence="4" type="ORF">ACFO60_33265</name>
</gene>
<dbReference type="SUPFAM" id="SSF48452">
    <property type="entry name" value="TPR-like"/>
    <property type="match status" value="1"/>
</dbReference>
<evidence type="ECO:0000256" key="2">
    <source>
        <dbReference type="ARBA" id="ARBA00023163"/>
    </source>
</evidence>
<evidence type="ECO:0000256" key="1">
    <source>
        <dbReference type="ARBA" id="ARBA00023015"/>
    </source>
</evidence>
<keyword evidence="1" id="KW-0805">Transcription regulation</keyword>
<dbReference type="InterPro" id="IPR051677">
    <property type="entry name" value="AfsR-DnrI-RedD_regulator"/>
</dbReference>